<accession>A0A7G9YRP2</accession>
<sequence>MKRRHIVLAILLLALLLPLASADICPKGTVQFNLIYETSEPVTLIDSRLIRYEDEQGIHEIEFYSFERFEYAQKECRSSAFPTQYNRLIINFSDRQRQSDVFSIASYGTEFDVHVTDTELSVEETTPVLVVIFYAMPDFALLLAMTIILELMIALIFIAVLNKPMKVVVAVLIANLISFPAFWQFMAYSPESDKFLILEAFVVVFEGFFIYYFMKKVIPIYQSLAFSLMINLGSFLSGLTLMFVLGWTTIIRFIPIISVVIILSILDLTYLKNRYSSRSIEVLTISIMVLACAVAGLLVMDQLSGGPLLSAHRLSCEPEYYADMTAEELQEFPHLAKAIEHGKFIEMSREEEDRLLDRIKAGQSEQQTPSSSKKLYVRVQGEHYEVRTTWI</sequence>
<keyword evidence="1" id="KW-0812">Transmembrane</keyword>
<keyword evidence="1" id="KW-0472">Membrane</keyword>
<feature type="transmembrane region" description="Helical" evidence="1">
    <location>
        <begin position="167"/>
        <end position="189"/>
    </location>
</feature>
<reference evidence="2" key="1">
    <citation type="submission" date="2020-06" db="EMBL/GenBank/DDBJ databases">
        <title>Unique genomic features of the anaerobic methanotrophic archaea.</title>
        <authorList>
            <person name="Chadwick G.L."/>
            <person name="Skennerton C.T."/>
            <person name="Laso-Perez R."/>
            <person name="Leu A.O."/>
            <person name="Speth D.R."/>
            <person name="Yu H."/>
            <person name="Morgan-Lang C."/>
            <person name="Hatzenpichler R."/>
            <person name="Goudeau D."/>
            <person name="Malmstrom R."/>
            <person name="Brazelton W.J."/>
            <person name="Woyke T."/>
            <person name="Hallam S.J."/>
            <person name="Tyson G.W."/>
            <person name="Wegener G."/>
            <person name="Boetius A."/>
            <person name="Orphan V."/>
        </authorList>
    </citation>
    <scope>NUCLEOTIDE SEQUENCE</scope>
</reference>
<name>A0A7G9YRP2_9EURY</name>
<gene>
    <name evidence="2" type="ORF">FFGHKCHG_00030</name>
</gene>
<evidence type="ECO:0000256" key="1">
    <source>
        <dbReference type="SAM" id="Phobius"/>
    </source>
</evidence>
<feature type="transmembrane region" description="Helical" evidence="1">
    <location>
        <begin position="250"/>
        <end position="270"/>
    </location>
</feature>
<feature type="transmembrane region" description="Helical" evidence="1">
    <location>
        <begin position="139"/>
        <end position="160"/>
    </location>
</feature>
<feature type="transmembrane region" description="Helical" evidence="1">
    <location>
        <begin position="225"/>
        <end position="244"/>
    </location>
</feature>
<keyword evidence="1" id="KW-1133">Transmembrane helix</keyword>
<proteinExistence type="predicted"/>
<feature type="transmembrane region" description="Helical" evidence="1">
    <location>
        <begin position="282"/>
        <end position="300"/>
    </location>
</feature>
<feature type="transmembrane region" description="Helical" evidence="1">
    <location>
        <begin position="195"/>
        <end position="213"/>
    </location>
</feature>
<evidence type="ECO:0000313" key="2">
    <source>
        <dbReference type="EMBL" id="QNO50676.1"/>
    </source>
</evidence>
<protein>
    <submittedName>
        <fullName evidence="2">Uncharacterized protein</fullName>
    </submittedName>
</protein>
<dbReference type="EMBL" id="MT631447">
    <property type="protein sequence ID" value="QNO50676.1"/>
    <property type="molecule type" value="Genomic_DNA"/>
</dbReference>
<dbReference type="AlphaFoldDB" id="A0A7G9YRP2"/>
<organism evidence="2">
    <name type="scientific">Candidatus Methanogaster sp. ANME-2c ERB4</name>
    <dbReference type="NCBI Taxonomy" id="2759911"/>
    <lineage>
        <taxon>Archaea</taxon>
        <taxon>Methanobacteriati</taxon>
        <taxon>Methanobacteriota</taxon>
        <taxon>Stenosarchaea group</taxon>
        <taxon>Methanomicrobia</taxon>
        <taxon>Methanosarcinales</taxon>
        <taxon>ANME-2 cluster</taxon>
        <taxon>Candidatus Methanogasteraceae</taxon>
        <taxon>Candidatus Methanogaster</taxon>
    </lineage>
</organism>